<dbReference type="RefSeq" id="WP_048444484.1">
    <property type="nucleotide sequence ID" value="NZ_LABY01000078.1"/>
</dbReference>
<dbReference type="SUPFAM" id="SSF50118">
    <property type="entry name" value="Cell growth inhibitor/plasmid maintenance toxic component"/>
    <property type="match status" value="1"/>
</dbReference>
<sequence length="103" mass="11460">MIHTDPLPRPGDLVLIDLAPAKGTEQDRRRPALVVSEAEMHLMARRAVICPATRNVAPWPTEVFLPPGLGAEGAVLVDQVRAIDRRERILRMLGAVHRRCSLR</sequence>
<dbReference type="GO" id="GO:0016075">
    <property type="term" value="P:rRNA catabolic process"/>
    <property type="evidence" value="ECO:0007669"/>
    <property type="project" value="TreeGrafter"/>
</dbReference>
<evidence type="ECO:0000313" key="1">
    <source>
        <dbReference type="EMBL" id="KMO37959.1"/>
    </source>
</evidence>
<dbReference type="GO" id="GO:0003677">
    <property type="term" value="F:DNA binding"/>
    <property type="evidence" value="ECO:0007669"/>
    <property type="project" value="InterPro"/>
</dbReference>
<dbReference type="Gene3D" id="2.30.30.110">
    <property type="match status" value="1"/>
</dbReference>
<gene>
    <name evidence="1" type="ORF">VQ02_12295</name>
</gene>
<name>A0A0J6SW65_9HYPH</name>
<proteinExistence type="predicted"/>
<dbReference type="InterPro" id="IPR003477">
    <property type="entry name" value="PemK-like"/>
</dbReference>
<dbReference type="InterPro" id="IPR011067">
    <property type="entry name" value="Plasmid_toxin/cell-grow_inhib"/>
</dbReference>
<evidence type="ECO:0000313" key="2">
    <source>
        <dbReference type="Proteomes" id="UP000035955"/>
    </source>
</evidence>
<accession>A0A0J6SW65</accession>
<dbReference type="PANTHER" id="PTHR33988">
    <property type="entry name" value="ENDORIBONUCLEASE MAZF-RELATED"/>
    <property type="match status" value="1"/>
</dbReference>
<dbReference type="Proteomes" id="UP000035955">
    <property type="component" value="Unassembled WGS sequence"/>
</dbReference>
<dbReference type="AlphaFoldDB" id="A0A0J6SW65"/>
<comment type="caution">
    <text evidence="1">The sequence shown here is derived from an EMBL/GenBank/DDBJ whole genome shotgun (WGS) entry which is preliminary data.</text>
</comment>
<dbReference type="GO" id="GO:0006402">
    <property type="term" value="P:mRNA catabolic process"/>
    <property type="evidence" value="ECO:0007669"/>
    <property type="project" value="TreeGrafter"/>
</dbReference>
<keyword evidence="2" id="KW-1185">Reference proteome</keyword>
<dbReference type="GO" id="GO:0004521">
    <property type="term" value="F:RNA endonuclease activity"/>
    <property type="evidence" value="ECO:0007669"/>
    <property type="project" value="TreeGrafter"/>
</dbReference>
<dbReference type="EMBL" id="LABY01000078">
    <property type="protein sequence ID" value="KMO37959.1"/>
    <property type="molecule type" value="Genomic_DNA"/>
</dbReference>
<protein>
    <submittedName>
        <fullName evidence="1">MazF family transcriptional regulator</fullName>
    </submittedName>
</protein>
<dbReference type="Pfam" id="PF02452">
    <property type="entry name" value="PemK_toxin"/>
    <property type="match status" value="1"/>
</dbReference>
<organism evidence="1 2">
    <name type="scientific">Methylobacterium variabile</name>
    <dbReference type="NCBI Taxonomy" id="298794"/>
    <lineage>
        <taxon>Bacteria</taxon>
        <taxon>Pseudomonadati</taxon>
        <taxon>Pseudomonadota</taxon>
        <taxon>Alphaproteobacteria</taxon>
        <taxon>Hyphomicrobiales</taxon>
        <taxon>Methylobacteriaceae</taxon>
        <taxon>Methylobacterium</taxon>
    </lineage>
</organism>
<reference evidence="1 2" key="1">
    <citation type="submission" date="2015-03" db="EMBL/GenBank/DDBJ databases">
        <title>Genome sequencing of Methylobacterium variabile DSM 16961.</title>
        <authorList>
            <person name="Chaudhry V."/>
            <person name="Patil P.B."/>
        </authorList>
    </citation>
    <scope>NUCLEOTIDE SEQUENCE [LARGE SCALE GENOMIC DNA]</scope>
    <source>
        <strain evidence="1 2">DSM 16961</strain>
    </source>
</reference>